<dbReference type="InterPro" id="IPR002347">
    <property type="entry name" value="SDR_fam"/>
</dbReference>
<protein>
    <submittedName>
        <fullName evidence="3">Uncharacterized protein</fullName>
    </submittedName>
</protein>
<sequence length="157" mass="16780">MSAAIVLITGANTGIGFQIVRALSSSTKPCHILVGAQSLTKARDAIEVAREEYPSSPSTYTPIVINIEADKSIQSAFNQASYTLGGLGVLINNAGAQLEPQYSRGEISERELWNRSWSVNIASIQVVTSTFVPLLLKSTDPQPLFVTPGTSMPEGTR</sequence>
<dbReference type="Pfam" id="PF00106">
    <property type="entry name" value="adh_short"/>
    <property type="match status" value="1"/>
</dbReference>
<reference evidence="3 4" key="1">
    <citation type="submission" date="2024-07" db="EMBL/GenBank/DDBJ databases">
        <title>Section-level genome sequencing and comparative genomics of Aspergillus sections Usti and Cavernicolus.</title>
        <authorList>
            <consortium name="Lawrence Berkeley National Laboratory"/>
            <person name="Nybo J.L."/>
            <person name="Vesth T.C."/>
            <person name="Theobald S."/>
            <person name="Frisvad J.C."/>
            <person name="Larsen T.O."/>
            <person name="Kjaerboelling I."/>
            <person name="Rothschild-Mancinelli K."/>
            <person name="Lyhne E.K."/>
            <person name="Kogle M.E."/>
            <person name="Barry K."/>
            <person name="Clum A."/>
            <person name="Na H."/>
            <person name="Ledsgaard L."/>
            <person name="Lin J."/>
            <person name="Lipzen A."/>
            <person name="Kuo A."/>
            <person name="Riley R."/>
            <person name="Mondo S."/>
            <person name="Labutti K."/>
            <person name="Haridas S."/>
            <person name="Pangalinan J."/>
            <person name="Salamov A.A."/>
            <person name="Simmons B.A."/>
            <person name="Magnuson J.K."/>
            <person name="Chen J."/>
            <person name="Drula E."/>
            <person name="Henrissat B."/>
            <person name="Wiebenga A."/>
            <person name="Lubbers R.J."/>
            <person name="Gomes A.C."/>
            <person name="Makela M.R."/>
            <person name="Stajich J."/>
            <person name="Grigoriev I.V."/>
            <person name="Mortensen U.H."/>
            <person name="De Vries R.P."/>
            <person name="Baker S.E."/>
            <person name="Andersen M.R."/>
        </authorList>
    </citation>
    <scope>NUCLEOTIDE SEQUENCE [LARGE SCALE GENOMIC DNA]</scope>
    <source>
        <strain evidence="3 4">CBS 588.65</strain>
    </source>
</reference>
<dbReference type="EMBL" id="JBFXLT010000131">
    <property type="protein sequence ID" value="KAL2807753.1"/>
    <property type="molecule type" value="Genomic_DNA"/>
</dbReference>
<dbReference type="SUPFAM" id="SSF51735">
    <property type="entry name" value="NAD(P)-binding Rossmann-fold domains"/>
    <property type="match status" value="1"/>
</dbReference>
<comment type="similarity">
    <text evidence="1">Belongs to the short-chain dehydrogenases/reductases (SDR) family.</text>
</comment>
<name>A0ABR4GX18_9EURO</name>
<dbReference type="InterPro" id="IPR036291">
    <property type="entry name" value="NAD(P)-bd_dom_sf"/>
</dbReference>
<evidence type="ECO:0000256" key="2">
    <source>
        <dbReference type="ARBA" id="ARBA00023002"/>
    </source>
</evidence>
<evidence type="ECO:0000313" key="4">
    <source>
        <dbReference type="Proteomes" id="UP001610334"/>
    </source>
</evidence>
<accession>A0ABR4GX18</accession>
<organism evidence="3 4">
    <name type="scientific">Aspergillus granulosus</name>
    <dbReference type="NCBI Taxonomy" id="176169"/>
    <lineage>
        <taxon>Eukaryota</taxon>
        <taxon>Fungi</taxon>
        <taxon>Dikarya</taxon>
        <taxon>Ascomycota</taxon>
        <taxon>Pezizomycotina</taxon>
        <taxon>Eurotiomycetes</taxon>
        <taxon>Eurotiomycetidae</taxon>
        <taxon>Eurotiales</taxon>
        <taxon>Aspergillaceae</taxon>
        <taxon>Aspergillus</taxon>
        <taxon>Aspergillus subgen. Nidulantes</taxon>
    </lineage>
</organism>
<comment type="caution">
    <text evidence="3">The sequence shown here is derived from an EMBL/GenBank/DDBJ whole genome shotgun (WGS) entry which is preliminary data.</text>
</comment>
<proteinExistence type="inferred from homology"/>
<dbReference type="Proteomes" id="UP001610334">
    <property type="component" value="Unassembled WGS sequence"/>
</dbReference>
<evidence type="ECO:0000256" key="1">
    <source>
        <dbReference type="ARBA" id="ARBA00006484"/>
    </source>
</evidence>
<dbReference type="PANTHER" id="PTHR43008:SF8">
    <property type="entry name" value="BENZIL REDUCTASE ((S)-BENZOIN FORMING) IRC24"/>
    <property type="match status" value="1"/>
</dbReference>
<dbReference type="Gene3D" id="3.40.50.720">
    <property type="entry name" value="NAD(P)-binding Rossmann-like Domain"/>
    <property type="match status" value="1"/>
</dbReference>
<keyword evidence="4" id="KW-1185">Reference proteome</keyword>
<keyword evidence="2" id="KW-0560">Oxidoreductase</keyword>
<evidence type="ECO:0000313" key="3">
    <source>
        <dbReference type="EMBL" id="KAL2807753.1"/>
    </source>
</evidence>
<dbReference type="PRINTS" id="PR00081">
    <property type="entry name" value="GDHRDH"/>
</dbReference>
<dbReference type="PANTHER" id="PTHR43008">
    <property type="entry name" value="BENZIL REDUCTASE"/>
    <property type="match status" value="1"/>
</dbReference>
<gene>
    <name evidence="3" type="ORF">BJX63DRAFT_436744</name>
</gene>